<evidence type="ECO:0000313" key="3">
    <source>
        <dbReference type="Proteomes" id="UP001497512"/>
    </source>
</evidence>
<feature type="compositionally biased region" description="Basic and acidic residues" evidence="1">
    <location>
        <begin position="1"/>
        <end position="21"/>
    </location>
</feature>
<protein>
    <submittedName>
        <fullName evidence="2">Uncharacterized protein</fullName>
    </submittedName>
</protein>
<evidence type="ECO:0000256" key="1">
    <source>
        <dbReference type="SAM" id="MobiDB-lite"/>
    </source>
</evidence>
<feature type="region of interest" description="Disordered" evidence="1">
    <location>
        <begin position="1"/>
        <end position="26"/>
    </location>
</feature>
<feature type="region of interest" description="Disordered" evidence="1">
    <location>
        <begin position="59"/>
        <end position="79"/>
    </location>
</feature>
<dbReference type="Proteomes" id="UP001497512">
    <property type="component" value="Chromosome 11"/>
</dbReference>
<dbReference type="EMBL" id="OZ019903">
    <property type="protein sequence ID" value="CAK9196271.1"/>
    <property type="molecule type" value="Genomic_DNA"/>
</dbReference>
<evidence type="ECO:0000313" key="2">
    <source>
        <dbReference type="EMBL" id="CAK9196271.1"/>
    </source>
</evidence>
<keyword evidence="3" id="KW-1185">Reference proteome</keyword>
<proteinExistence type="predicted"/>
<feature type="compositionally biased region" description="Basic and acidic residues" evidence="1">
    <location>
        <begin position="65"/>
        <end position="79"/>
    </location>
</feature>
<reference evidence="2" key="1">
    <citation type="submission" date="2024-02" db="EMBL/GenBank/DDBJ databases">
        <authorList>
            <consortium name="ELIXIR-Norway"/>
            <consortium name="Elixir Norway"/>
        </authorList>
    </citation>
    <scope>NUCLEOTIDE SEQUENCE</scope>
</reference>
<organism evidence="2 3">
    <name type="scientific">Sphagnum troendelagicum</name>
    <dbReference type="NCBI Taxonomy" id="128251"/>
    <lineage>
        <taxon>Eukaryota</taxon>
        <taxon>Viridiplantae</taxon>
        <taxon>Streptophyta</taxon>
        <taxon>Embryophyta</taxon>
        <taxon>Bryophyta</taxon>
        <taxon>Sphagnophytina</taxon>
        <taxon>Sphagnopsida</taxon>
        <taxon>Sphagnales</taxon>
        <taxon>Sphagnaceae</taxon>
        <taxon>Sphagnum</taxon>
    </lineage>
</organism>
<accession>A0ABP0TGW7</accession>
<sequence length="120" mass="13585">MKETMKKLKTMKDLSSREGRQGSRQAEGRVLFCCARKTWKCANSEAVATVLPRLSRRCRASTAHGDADPKDSKESRDRLSRSFVGPWMGALQSEWRVRWSFDRGSLGNYGGPPLACNYRN</sequence>
<gene>
    <name evidence="2" type="ORF">CSSPTR1EN2_LOCUS3390</name>
</gene>
<name>A0ABP0TGW7_9BRYO</name>